<evidence type="ECO:0000313" key="7">
    <source>
        <dbReference type="Proteomes" id="UP000559256"/>
    </source>
</evidence>
<accession>A0A8H5FP69</accession>
<dbReference type="InterPro" id="IPR051055">
    <property type="entry name" value="PIF1_helicase"/>
</dbReference>
<dbReference type="GO" id="GO:0043139">
    <property type="term" value="F:5'-3' DNA helicase activity"/>
    <property type="evidence" value="ECO:0007669"/>
    <property type="project" value="UniProtKB-EC"/>
</dbReference>
<keyword evidence="1" id="KW-0234">DNA repair</keyword>
<keyword evidence="1" id="KW-0347">Helicase</keyword>
<dbReference type="EMBL" id="JAACJM010000135">
    <property type="protein sequence ID" value="KAF5343722.1"/>
    <property type="molecule type" value="Genomic_DNA"/>
</dbReference>
<gene>
    <name evidence="6" type="ORF">D9758_016521</name>
</gene>
<keyword evidence="1" id="KW-0227">DNA damage</keyword>
<dbReference type="Pfam" id="PF05970">
    <property type="entry name" value="PIF1"/>
    <property type="match status" value="1"/>
</dbReference>
<keyword evidence="7" id="KW-1185">Reference proteome</keyword>
<comment type="similarity">
    <text evidence="1">Belongs to the helicase family.</text>
</comment>
<dbReference type="GO" id="GO:0006310">
    <property type="term" value="P:DNA recombination"/>
    <property type="evidence" value="ECO:0007669"/>
    <property type="project" value="UniProtKB-KW"/>
</dbReference>
<comment type="cofactor">
    <cofactor evidence="1">
        <name>Mg(2+)</name>
        <dbReference type="ChEBI" id="CHEBI:18420"/>
    </cofactor>
</comment>
<keyword evidence="1" id="KW-0547">Nucleotide-binding</keyword>
<dbReference type="Pfam" id="PF20209">
    <property type="entry name" value="DUF6570"/>
    <property type="match status" value="1"/>
</dbReference>
<evidence type="ECO:0000259" key="5">
    <source>
        <dbReference type="Pfam" id="PF20209"/>
    </source>
</evidence>
<dbReference type="EC" id="5.6.2.3" evidence="1"/>
<dbReference type="InterPro" id="IPR025476">
    <property type="entry name" value="Helitron_helicase-like"/>
</dbReference>
<dbReference type="GO" id="GO:0000723">
    <property type="term" value="P:telomere maintenance"/>
    <property type="evidence" value="ECO:0007669"/>
    <property type="project" value="InterPro"/>
</dbReference>
<evidence type="ECO:0000256" key="1">
    <source>
        <dbReference type="RuleBase" id="RU363044"/>
    </source>
</evidence>
<reference evidence="6 7" key="1">
    <citation type="journal article" date="2020" name="ISME J.">
        <title>Uncovering the hidden diversity of litter-decomposition mechanisms in mushroom-forming fungi.</title>
        <authorList>
            <person name="Floudas D."/>
            <person name="Bentzer J."/>
            <person name="Ahren D."/>
            <person name="Johansson T."/>
            <person name="Persson P."/>
            <person name="Tunlid A."/>
        </authorList>
    </citation>
    <scope>NUCLEOTIDE SEQUENCE [LARGE SCALE GENOMIC DNA]</scope>
    <source>
        <strain evidence="6 7">CBS 291.85</strain>
    </source>
</reference>
<comment type="catalytic activity">
    <reaction evidence="1">
        <text>ATP + H2O = ADP + phosphate + H(+)</text>
        <dbReference type="Rhea" id="RHEA:13065"/>
        <dbReference type="ChEBI" id="CHEBI:15377"/>
        <dbReference type="ChEBI" id="CHEBI:15378"/>
        <dbReference type="ChEBI" id="CHEBI:30616"/>
        <dbReference type="ChEBI" id="CHEBI:43474"/>
        <dbReference type="ChEBI" id="CHEBI:456216"/>
        <dbReference type="EC" id="5.6.2.3"/>
    </reaction>
</comment>
<dbReference type="GO" id="GO:0005524">
    <property type="term" value="F:ATP binding"/>
    <property type="evidence" value="ECO:0007669"/>
    <property type="project" value="UniProtKB-KW"/>
</dbReference>
<sequence length="2021" mass="229909">MFANPTTTVYQVLPPPQKELSEVLAFVFMGPAKPTKTELQRIPLLVRRNKVANALTWLKLNHKDYQDLNISKENLSTYPEYGIPIEIQYMKSETEELVKDPLTMSVHDADETEGTDSGPCPFVVHGLSGQEYADSDVNKLKAFALYHLHTGGKTLGIGSGPTPQSIYNNPSLFPSMFPWLFPYGYGGFGNEFIEGRLSEESQIQSKLQYYDKRFQKDLYFPMIAFNIRQIKNASTGSFILTKRKNFKSVVERLMTLDSSVIKTITQRMIDGEKVIPVNAEETKCFSILNDIDHVSCQVQGSLSSKKNMRNEIWSLISFLGTPVWFITLSPADHLHPISLYFADTKTTFTPEIRSYNERYKLIAENPVAAAKFFNFMVEMFLLHILGVKAEHTGIFGDTAAYYGTVEQQGRLTLHLHLLLWIRAALTPQQMRDRIMNNDSQFQQALIEYLESVHRGEFLTGGHAEVKAKVPHVRTVRAGIHDIVTESFQASMNYQDPTQTLPDMPPVFCNCSVSSNSSQPCKKCLQLRTWWSKYEETVDDILLRSNIHTCKSMYNDDTTIKPGDNASTMAIKRSAYRGCQNKEGECVKRFPRDTFPESYFDSTDGHLNFKKLEPMMNTITAELTYAIRANTDVTSLMSGTSIKAVVAYVSDYITKQSLKTHQIFSLLSDILEKNAEILNTTADPEHTTRTLLMQLVNSLQTKLEIGSPLASLYLLGLPDHYVSHSFIDFWWQTYVAAIQLDLEAGSVKSCTLQDTSNNTALSQYTLSHPEDFQNAEKVVLKTNQKKIYGTSQVDNYRFRPSEYESMSLYEWIQTAKVQRRPRVRKSQVQCGATNDVEMEATIKENYAVTKGYHTFQSQHPQYLTHEVYCDSSRQHNIVPNFKGGSLPRKNQGDEDFYFLTMLCLFKPWRNGSDLKLSNENWSESFTQFNFTQRQKEIMNNVNLKYECYDARDDFHQQLKKTGFSFDSFPKSLNNIVNDPSQESADHYGEYEEIDDYGDVDMLGPQYFRHCQQSKDVEYWLQQIGWLGEGSKTQSCEVAPKMFQSTEKRNGLEWDSIIKQLKQKINDTRLAQIPSQSLIPPNMPPMLPPQSQVSTTILAAAYFMQNFTAALVDSQEKIESCVKKFTLNNDQERAFRIIANHISSPQTEQLKMYLGGMGGTGKSQVIKALKGLFEARNEHYRFICLAPTGTAAAILNGATYHSVLGIRNNNNKEAGFLHESASIKQVQEKLRGVEYIFLDEISMINCHNMYQISAKLAAAKNQPEKPFGGLNIILAGDFAQIPPVIGPYLYHPIEMEINPRMKPKEQEQSIGKSIWQQVTKAVILKENMRQTKESPQDTALRKALENMRYGKCNSADIQFLQSRTTTPQKSDIFLKDEFRNISIITAWNVHKDTINQKGSVRYASDTNQELVEFFSIDSIASSSTQVGDRKRGRKRTIEGVLKHGKIDSTRQNFLWNALPSTTNNHIPGKLSLCIGLPIIIKQNYATELCITNGQEGTVFGWQENIGPQGQRVLDTLFVKLKDPPQNIILPDLPKNVVPLSRSSQTVKCTLPNDTCLTIKREQVMVLPNFAITDYVSQGKTRIHNLIHCKNLKNHHAYYTAFSRSSNADGIVLLDQIDPRKIDSGVSGYLRQEFRELLLLNEITELQYTQRLDPKVTGETRNQLIRSYFEHKGEDYIPADIPKALMEPGDKLLPSIAENTPWQLVVHTKTTRKRKNDEPQTVTNKKPKHCTDSRQEPMSTALQGMIWNAQDWSCPYDTIFTIILNLWQEDKEKWSQFFTQLNRFSEGLIANFVLTERNVQTLEDGRNIVRQLLHGIDPESFPYGQQGGHIDVLAHHMFGTLTYSTAELLCLTCHLLVPVHETFGQIILKSVMDIYPDRTWKSKFKRPCYIQDWVHDYMTGGLHSGGLACSCEGNPPLQSVITEASPLIYFNIFDPQMNLNQKLTIPDATGAMIGFTLRAVTYMGGHHFTCRFITSNGSIHYHDGITCQRNFQPENCNINDVNETYFKTADNGSKAMIGVLYIQD</sequence>
<evidence type="ECO:0000256" key="2">
    <source>
        <dbReference type="SAM" id="MobiDB-lite"/>
    </source>
</evidence>
<dbReference type="Proteomes" id="UP000559256">
    <property type="component" value="Unassembled WGS sequence"/>
</dbReference>
<keyword evidence="1" id="KW-0378">Hydrolase</keyword>
<keyword evidence="1" id="KW-0233">DNA recombination</keyword>
<protein>
    <recommendedName>
        <fullName evidence="1">ATP-dependent DNA helicase</fullName>
        <ecNumber evidence="1">5.6.2.3</ecNumber>
    </recommendedName>
</protein>
<organism evidence="6 7">
    <name type="scientific">Tetrapyrgos nigripes</name>
    <dbReference type="NCBI Taxonomy" id="182062"/>
    <lineage>
        <taxon>Eukaryota</taxon>
        <taxon>Fungi</taxon>
        <taxon>Dikarya</taxon>
        <taxon>Basidiomycota</taxon>
        <taxon>Agaricomycotina</taxon>
        <taxon>Agaricomycetes</taxon>
        <taxon>Agaricomycetidae</taxon>
        <taxon>Agaricales</taxon>
        <taxon>Marasmiineae</taxon>
        <taxon>Marasmiaceae</taxon>
        <taxon>Tetrapyrgos</taxon>
    </lineage>
</organism>
<evidence type="ECO:0000259" key="4">
    <source>
        <dbReference type="Pfam" id="PF14214"/>
    </source>
</evidence>
<evidence type="ECO:0000313" key="6">
    <source>
        <dbReference type="EMBL" id="KAF5343722.1"/>
    </source>
</evidence>
<name>A0A8H5FP69_9AGAR</name>
<dbReference type="PANTHER" id="PTHR47642">
    <property type="entry name" value="ATP-DEPENDENT DNA HELICASE"/>
    <property type="match status" value="1"/>
</dbReference>
<feature type="domain" description="DUF6570" evidence="5">
    <location>
        <begin position="2"/>
        <end position="75"/>
    </location>
</feature>
<dbReference type="InterPro" id="IPR027417">
    <property type="entry name" value="P-loop_NTPase"/>
</dbReference>
<feature type="domain" description="DNA helicase Pif1-like DEAD-box helicase" evidence="3">
    <location>
        <begin position="1125"/>
        <end position="1352"/>
    </location>
</feature>
<dbReference type="GO" id="GO:0006281">
    <property type="term" value="P:DNA repair"/>
    <property type="evidence" value="ECO:0007669"/>
    <property type="project" value="UniProtKB-KW"/>
</dbReference>
<keyword evidence="1" id="KW-0067">ATP-binding</keyword>
<dbReference type="Pfam" id="PF14214">
    <property type="entry name" value="Helitron_like_N"/>
    <property type="match status" value="1"/>
</dbReference>
<proteinExistence type="inferred from homology"/>
<evidence type="ECO:0000259" key="3">
    <source>
        <dbReference type="Pfam" id="PF05970"/>
    </source>
</evidence>
<dbReference type="PANTHER" id="PTHR47642:SF5">
    <property type="entry name" value="ATP-DEPENDENT DNA HELICASE"/>
    <property type="match status" value="1"/>
</dbReference>
<dbReference type="OrthoDB" id="3259294at2759"/>
<feature type="region of interest" description="Disordered" evidence="2">
    <location>
        <begin position="1707"/>
        <end position="1732"/>
    </location>
</feature>
<dbReference type="InterPro" id="IPR046700">
    <property type="entry name" value="DUF6570"/>
</dbReference>
<dbReference type="Gene3D" id="3.40.50.300">
    <property type="entry name" value="P-loop containing nucleotide triphosphate hydrolases"/>
    <property type="match status" value="1"/>
</dbReference>
<feature type="domain" description="Helitron helicase-like" evidence="4">
    <location>
        <begin position="207"/>
        <end position="419"/>
    </location>
</feature>
<comment type="caution">
    <text evidence="6">The sequence shown here is derived from an EMBL/GenBank/DDBJ whole genome shotgun (WGS) entry which is preliminary data.</text>
</comment>
<dbReference type="InterPro" id="IPR010285">
    <property type="entry name" value="DNA_helicase_pif1-like_DEAD"/>
</dbReference>
<dbReference type="GO" id="GO:0016787">
    <property type="term" value="F:hydrolase activity"/>
    <property type="evidence" value="ECO:0007669"/>
    <property type="project" value="UniProtKB-KW"/>
</dbReference>
<dbReference type="SUPFAM" id="SSF52540">
    <property type="entry name" value="P-loop containing nucleoside triphosphate hydrolases"/>
    <property type="match status" value="2"/>
</dbReference>